<evidence type="ECO:0000313" key="3">
    <source>
        <dbReference type="EMBL" id="KAJ8272225.1"/>
    </source>
</evidence>
<evidence type="ECO:0000256" key="1">
    <source>
        <dbReference type="SAM" id="Coils"/>
    </source>
</evidence>
<dbReference type="Proteomes" id="UP001152803">
    <property type="component" value="Unassembled WGS sequence"/>
</dbReference>
<keyword evidence="4" id="KW-1185">Reference proteome</keyword>
<protein>
    <recommendedName>
        <fullName evidence="5">N-acetyltransferase domain-containing protein</fullName>
    </recommendedName>
</protein>
<keyword evidence="1" id="KW-0175">Coiled coil</keyword>
<feature type="region of interest" description="Disordered" evidence="2">
    <location>
        <begin position="101"/>
        <end position="157"/>
    </location>
</feature>
<gene>
    <name evidence="3" type="ORF">COCON_G00110840</name>
</gene>
<comment type="caution">
    <text evidence="3">The sequence shown here is derived from an EMBL/GenBank/DDBJ whole genome shotgun (WGS) entry which is preliminary data.</text>
</comment>
<feature type="compositionally biased region" description="Basic and acidic residues" evidence="2">
    <location>
        <begin position="370"/>
        <end position="379"/>
    </location>
</feature>
<dbReference type="OrthoDB" id="10249393at2759"/>
<evidence type="ECO:0000313" key="4">
    <source>
        <dbReference type="Proteomes" id="UP001152803"/>
    </source>
</evidence>
<sequence>MEASVTNHNMVAFKPRKAGSRSGFTVWPFRVNFHKLLQLSDSPALFPQVETRDVLSVVVALFDVSFSELGPDEIYDIVSSPDSRTIVLLRGHTDVLEEYRGRGGATAAVRPGSKPPPAEAEAGDRAPERGRFCDVFSDSDSDDGSDEAGDSAGAAESREIGEKVLELSLLTTRRPYRKSGVGSYIVELLKSPVVCGSYKVLLAHAESNAVNFFTKCGLTDDPLLNDKFKEVRDEWTNTTLMSYLAPFSTDMHSRTPGLSLNLWEVELEVDLMRKKALSAYQQQAICVTRLVHEASALREQLSQQLREIKSLKIELELERKQRSKTEQRFLEYKLMMRQQLMERPGSGSDEQDYRVADDSGAESVDTTEEGSCRTEEGPEIRQPPLQ</sequence>
<feature type="coiled-coil region" evidence="1">
    <location>
        <begin position="287"/>
        <end position="328"/>
    </location>
</feature>
<dbReference type="SUPFAM" id="SSF55729">
    <property type="entry name" value="Acyl-CoA N-acyltransferases (Nat)"/>
    <property type="match status" value="1"/>
</dbReference>
<feature type="region of interest" description="Disordered" evidence="2">
    <location>
        <begin position="342"/>
        <end position="386"/>
    </location>
</feature>
<evidence type="ECO:0000256" key="2">
    <source>
        <dbReference type="SAM" id="MobiDB-lite"/>
    </source>
</evidence>
<feature type="compositionally biased region" description="Acidic residues" evidence="2">
    <location>
        <begin position="137"/>
        <end position="149"/>
    </location>
</feature>
<evidence type="ECO:0008006" key="5">
    <source>
        <dbReference type="Google" id="ProtNLM"/>
    </source>
</evidence>
<accession>A0A9Q1DJL8</accession>
<reference evidence="3" key="1">
    <citation type="journal article" date="2023" name="Science">
        <title>Genome structures resolve the early diversification of teleost fishes.</title>
        <authorList>
            <person name="Parey E."/>
            <person name="Louis A."/>
            <person name="Montfort J."/>
            <person name="Bouchez O."/>
            <person name="Roques C."/>
            <person name="Iampietro C."/>
            <person name="Lluch J."/>
            <person name="Castinel A."/>
            <person name="Donnadieu C."/>
            <person name="Desvignes T."/>
            <person name="Floi Bucao C."/>
            <person name="Jouanno E."/>
            <person name="Wen M."/>
            <person name="Mejri S."/>
            <person name="Dirks R."/>
            <person name="Jansen H."/>
            <person name="Henkel C."/>
            <person name="Chen W.J."/>
            <person name="Zahm M."/>
            <person name="Cabau C."/>
            <person name="Klopp C."/>
            <person name="Thompson A.W."/>
            <person name="Robinson-Rechavi M."/>
            <person name="Braasch I."/>
            <person name="Lecointre G."/>
            <person name="Bobe J."/>
            <person name="Postlethwait J.H."/>
            <person name="Berthelot C."/>
            <person name="Roest Crollius H."/>
            <person name="Guiguen Y."/>
        </authorList>
    </citation>
    <scope>NUCLEOTIDE SEQUENCE</scope>
    <source>
        <strain evidence="3">Concon-B</strain>
    </source>
</reference>
<organism evidence="3 4">
    <name type="scientific">Conger conger</name>
    <name type="common">Conger eel</name>
    <name type="synonym">Muraena conger</name>
    <dbReference type="NCBI Taxonomy" id="82655"/>
    <lineage>
        <taxon>Eukaryota</taxon>
        <taxon>Metazoa</taxon>
        <taxon>Chordata</taxon>
        <taxon>Craniata</taxon>
        <taxon>Vertebrata</taxon>
        <taxon>Euteleostomi</taxon>
        <taxon>Actinopterygii</taxon>
        <taxon>Neopterygii</taxon>
        <taxon>Teleostei</taxon>
        <taxon>Anguilliformes</taxon>
        <taxon>Congridae</taxon>
        <taxon>Conger</taxon>
    </lineage>
</organism>
<proteinExistence type="predicted"/>
<dbReference type="AlphaFoldDB" id="A0A9Q1DJL8"/>
<feature type="compositionally biased region" description="Basic and acidic residues" evidence="2">
    <location>
        <begin position="122"/>
        <end position="132"/>
    </location>
</feature>
<name>A0A9Q1DJL8_CONCO</name>
<dbReference type="Gene3D" id="3.40.630.30">
    <property type="match status" value="1"/>
</dbReference>
<dbReference type="EMBL" id="JAFJMO010000007">
    <property type="protein sequence ID" value="KAJ8272225.1"/>
    <property type="molecule type" value="Genomic_DNA"/>
</dbReference>
<dbReference type="InterPro" id="IPR016181">
    <property type="entry name" value="Acyl_CoA_acyltransferase"/>
</dbReference>